<dbReference type="AlphaFoldDB" id="A0A0R3UCL9"/>
<gene>
    <name evidence="2" type="ORF">MCOS_LOCUS4668</name>
</gene>
<evidence type="ECO:0000256" key="1">
    <source>
        <dbReference type="SAM" id="MobiDB-lite"/>
    </source>
</evidence>
<dbReference type="Proteomes" id="UP000267029">
    <property type="component" value="Unassembled WGS sequence"/>
</dbReference>
<feature type="compositionally biased region" description="Polar residues" evidence="1">
    <location>
        <begin position="31"/>
        <end position="46"/>
    </location>
</feature>
<reference evidence="4" key="1">
    <citation type="submission" date="2017-02" db="UniProtKB">
        <authorList>
            <consortium name="WormBaseParasite"/>
        </authorList>
    </citation>
    <scope>IDENTIFICATION</scope>
</reference>
<proteinExistence type="predicted"/>
<dbReference type="WBParaSite" id="MCOS_0000466701-mRNA-1">
    <property type="protein sequence ID" value="MCOS_0000466701-mRNA-1"/>
    <property type="gene ID" value="MCOS_0000466701"/>
</dbReference>
<evidence type="ECO:0000313" key="2">
    <source>
        <dbReference type="EMBL" id="VDD78665.1"/>
    </source>
</evidence>
<sequence>MWTRHTTWFPMYIEASPRRRLSRRPSNMSSWASQQRKSAGMGTSWTVPWRRSRNSFPRSQIKPARLRLVAVNRHGSHEEVRDSSIQEARRYAEPFNPHQSHRVICVSVSCPAIYAS</sequence>
<name>A0A0R3UCL9_MESCO</name>
<protein>
    <submittedName>
        <fullName evidence="4">Acetyl-CoA carboxylase</fullName>
    </submittedName>
</protein>
<evidence type="ECO:0000313" key="4">
    <source>
        <dbReference type="WBParaSite" id="MCOS_0000466701-mRNA-1"/>
    </source>
</evidence>
<organism evidence="4">
    <name type="scientific">Mesocestoides corti</name>
    <name type="common">Flatworm</name>
    <dbReference type="NCBI Taxonomy" id="53468"/>
    <lineage>
        <taxon>Eukaryota</taxon>
        <taxon>Metazoa</taxon>
        <taxon>Spiralia</taxon>
        <taxon>Lophotrochozoa</taxon>
        <taxon>Platyhelminthes</taxon>
        <taxon>Cestoda</taxon>
        <taxon>Eucestoda</taxon>
        <taxon>Cyclophyllidea</taxon>
        <taxon>Mesocestoididae</taxon>
        <taxon>Mesocestoides</taxon>
    </lineage>
</organism>
<dbReference type="EMBL" id="UXSR01002043">
    <property type="protein sequence ID" value="VDD78665.1"/>
    <property type="molecule type" value="Genomic_DNA"/>
</dbReference>
<feature type="region of interest" description="Disordered" evidence="1">
    <location>
        <begin position="23"/>
        <end position="50"/>
    </location>
</feature>
<reference evidence="2 3" key="2">
    <citation type="submission" date="2018-10" db="EMBL/GenBank/DDBJ databases">
        <authorList>
            <consortium name="Pathogen Informatics"/>
        </authorList>
    </citation>
    <scope>NUCLEOTIDE SEQUENCE [LARGE SCALE GENOMIC DNA]</scope>
</reference>
<keyword evidence="3" id="KW-1185">Reference proteome</keyword>
<accession>A0A0R3UCL9</accession>
<evidence type="ECO:0000313" key="3">
    <source>
        <dbReference type="Proteomes" id="UP000267029"/>
    </source>
</evidence>